<proteinExistence type="predicted"/>
<keyword evidence="2" id="KW-0175">Coiled coil</keyword>
<evidence type="ECO:0000313" key="6">
    <source>
        <dbReference type="Proteomes" id="UP000521872"/>
    </source>
</evidence>
<feature type="zinc finger region" description="C3H1-type" evidence="1">
    <location>
        <begin position="485"/>
        <end position="514"/>
    </location>
</feature>
<evidence type="ECO:0000256" key="1">
    <source>
        <dbReference type="PROSITE-ProRule" id="PRU00723"/>
    </source>
</evidence>
<feature type="compositionally biased region" description="Pro residues" evidence="3">
    <location>
        <begin position="331"/>
        <end position="344"/>
    </location>
</feature>
<feature type="coiled-coil region" evidence="2">
    <location>
        <begin position="95"/>
        <end position="126"/>
    </location>
</feature>
<dbReference type="InterPro" id="IPR000571">
    <property type="entry name" value="Znf_CCCH"/>
</dbReference>
<reference evidence="5 6" key="1">
    <citation type="submission" date="2019-12" db="EMBL/GenBank/DDBJ databases">
        <authorList>
            <person name="Floudas D."/>
            <person name="Bentzer J."/>
            <person name="Ahren D."/>
            <person name="Johansson T."/>
            <person name="Persson P."/>
            <person name="Tunlid A."/>
        </authorList>
    </citation>
    <scope>NUCLEOTIDE SEQUENCE [LARGE SCALE GENOMIC DNA]</scope>
    <source>
        <strain evidence="5 6">CBS 102.39</strain>
    </source>
</reference>
<dbReference type="PANTHER" id="PTHR37543:SF1">
    <property type="entry name" value="CCCH ZINC FINGER DNA BINDING PROTEIN (AFU_ORTHOLOGUE AFUA_5G12760)"/>
    <property type="match status" value="1"/>
</dbReference>
<name>A0A8H4QXU6_9AGAR</name>
<keyword evidence="1" id="KW-0479">Metal-binding</keyword>
<organism evidence="5 6">
    <name type="scientific">Agrocybe pediades</name>
    <dbReference type="NCBI Taxonomy" id="84607"/>
    <lineage>
        <taxon>Eukaryota</taxon>
        <taxon>Fungi</taxon>
        <taxon>Dikarya</taxon>
        <taxon>Basidiomycota</taxon>
        <taxon>Agaricomycotina</taxon>
        <taxon>Agaricomycetes</taxon>
        <taxon>Agaricomycetidae</taxon>
        <taxon>Agaricales</taxon>
        <taxon>Agaricineae</taxon>
        <taxon>Strophariaceae</taxon>
        <taxon>Agrocybe</taxon>
    </lineage>
</organism>
<gene>
    <name evidence="5" type="ORF">D9613_005517</name>
</gene>
<comment type="caution">
    <text evidence="5">The sequence shown here is derived from an EMBL/GenBank/DDBJ whole genome shotgun (WGS) entry which is preliminary data.</text>
</comment>
<feature type="region of interest" description="Disordered" evidence="3">
    <location>
        <begin position="324"/>
        <end position="360"/>
    </location>
</feature>
<feature type="domain" description="C3H1-type" evidence="4">
    <location>
        <begin position="485"/>
        <end position="514"/>
    </location>
</feature>
<accession>A0A8H4QXU6</accession>
<feature type="domain" description="C3H1-type" evidence="4">
    <location>
        <begin position="446"/>
        <end position="473"/>
    </location>
</feature>
<dbReference type="EMBL" id="JAACJL010000016">
    <property type="protein sequence ID" value="KAF4619487.1"/>
    <property type="molecule type" value="Genomic_DNA"/>
</dbReference>
<feature type="zinc finger region" description="C3H1-type" evidence="1">
    <location>
        <begin position="446"/>
        <end position="473"/>
    </location>
</feature>
<dbReference type="GO" id="GO:0008270">
    <property type="term" value="F:zinc ion binding"/>
    <property type="evidence" value="ECO:0007669"/>
    <property type="project" value="UniProtKB-KW"/>
</dbReference>
<keyword evidence="1" id="KW-0862">Zinc</keyword>
<evidence type="ECO:0000259" key="4">
    <source>
        <dbReference type="PROSITE" id="PS50103"/>
    </source>
</evidence>
<feature type="region of interest" description="Disordered" evidence="3">
    <location>
        <begin position="375"/>
        <end position="421"/>
    </location>
</feature>
<keyword evidence="6" id="KW-1185">Reference proteome</keyword>
<sequence length="543" mass="59847">MKGLKGGQFNDLSPSNSPLIMDTLWKPSTSNFETNDFKQAPPDAYTMFSQHRVGACLGQLGDEIMKMLENDSKSHQIIKQLESDLRVYKDAYAGLDFERQKLDLERQNFEQLIQESNKKREDLENLLKGHRVIALLDGDGTIFNPQLIAQGQSGGHLAAQKLSDAIVQQLATTNGVNQYQLWAYVFLNKRGLTDALGRAGYLAAKAKFDDFVIGFNQAAERFLMVDVGGAKEAADAKIKALLEDEIRLPQTEKIIFGGCHDNGYVTTLRSQITAGLKSKLTLLRGYTENAAGFAELELSSFCIPDLFIQNKLVASPPANRINSTPVQALAPLPPSPSPPPPAPAAPEERKMPHRSSISTTQQAFDALPFASGEIEETARKQPSAPPTYSSAVQSSPPPKRMATPELDSSGSTSSSDESDDFTLATRVVSHTNSRARRVNPNILLSKHDPPPCTLFYLSTCKHGADCKYGHDYLLQPEHYAQIRANAKKSPCPSRNKGEVCQWGEGCCYGHHCPQLTKCHFLKQNRCKFVGADMHKEPRNQEAM</sequence>
<dbReference type="AlphaFoldDB" id="A0A8H4QXU6"/>
<dbReference type="PANTHER" id="PTHR37543">
    <property type="entry name" value="CCCH ZINC FINGER DNA BINDING PROTEIN (AFU_ORTHOLOGUE AFUA_5G12760)"/>
    <property type="match status" value="1"/>
</dbReference>
<dbReference type="Proteomes" id="UP000521872">
    <property type="component" value="Unassembled WGS sequence"/>
</dbReference>
<dbReference type="Pfam" id="PF25540">
    <property type="entry name" value="DUF7923"/>
    <property type="match status" value="1"/>
</dbReference>
<evidence type="ECO:0000256" key="2">
    <source>
        <dbReference type="SAM" id="Coils"/>
    </source>
</evidence>
<keyword evidence="1" id="KW-0863">Zinc-finger</keyword>
<evidence type="ECO:0000313" key="5">
    <source>
        <dbReference type="EMBL" id="KAF4619487.1"/>
    </source>
</evidence>
<evidence type="ECO:0000256" key="3">
    <source>
        <dbReference type="SAM" id="MobiDB-lite"/>
    </source>
</evidence>
<dbReference type="InterPro" id="IPR057683">
    <property type="entry name" value="DUF7923"/>
</dbReference>
<protein>
    <recommendedName>
        <fullName evidence="4">C3H1-type domain-containing protein</fullName>
    </recommendedName>
</protein>
<dbReference type="PROSITE" id="PS50103">
    <property type="entry name" value="ZF_C3H1"/>
    <property type="match status" value="2"/>
</dbReference>